<evidence type="ECO:0000313" key="2">
    <source>
        <dbReference type="Proteomes" id="UP001595604"/>
    </source>
</evidence>
<proteinExistence type="predicted"/>
<sequence length="424" mass="43891">MAITLPPIIAPGAANRARRRAPMLWGAGLLLAGLVGAAVVAQIEGDRGIAPVASTSDIEIDGIAVNTTGKTGAEARRNGWREAAKQAWAKAGGPAMPDGQIEGMVSAVVVQSEQIGPRRYIATLGVIFDRTRAGQFIGGPNAVGMRSQPLLTIPVLYSGGVAQVYESRTPWQVAWAQFRAGASAIDYVRPNGGGGDSLLITAGQVSRRSRAWWRTVLDQFGASDVIMPTARLERQWPGGPIKGSFTARYGPDNQVLESFELTAAGPDKLAAMLDQAVQRMDAIYTRALVAGTLRVNPTLNADRPALSAQAAALIASAERVSAAQEAAASQSPEATPSIAAAPAAEVAATFTIQFASPDAKAVDAALGAVRGIGGVRGAATTSLAMGGISVMRVTYAGSLDELARDLRGRGYAVVVGSNALSIRR</sequence>
<gene>
    <name evidence="1" type="ORF">ACFOD9_06890</name>
</gene>
<dbReference type="Proteomes" id="UP001595604">
    <property type="component" value="Unassembled WGS sequence"/>
</dbReference>
<name>A0ABV7IQS3_9SPHN</name>
<dbReference type="RefSeq" id="WP_379509349.1">
    <property type="nucleotide sequence ID" value="NZ_JBHRTQ010000007.1"/>
</dbReference>
<evidence type="ECO:0000313" key="1">
    <source>
        <dbReference type="EMBL" id="MFC3173969.1"/>
    </source>
</evidence>
<dbReference type="EMBL" id="JBHRTQ010000007">
    <property type="protein sequence ID" value="MFC3173969.1"/>
    <property type="molecule type" value="Genomic_DNA"/>
</dbReference>
<accession>A0ABV7IQS3</accession>
<keyword evidence="2" id="KW-1185">Reference proteome</keyword>
<reference evidence="2" key="1">
    <citation type="journal article" date="2019" name="Int. J. Syst. Evol. Microbiol.">
        <title>The Global Catalogue of Microorganisms (GCM) 10K type strain sequencing project: providing services to taxonomists for standard genome sequencing and annotation.</title>
        <authorList>
            <consortium name="The Broad Institute Genomics Platform"/>
            <consortium name="The Broad Institute Genome Sequencing Center for Infectious Disease"/>
            <person name="Wu L."/>
            <person name="Ma J."/>
        </authorList>
    </citation>
    <scope>NUCLEOTIDE SEQUENCE [LARGE SCALE GENOMIC DNA]</scope>
    <source>
        <strain evidence="2">KCTC 42984</strain>
    </source>
</reference>
<protein>
    <submittedName>
        <fullName evidence="1">Heavy-metal-associated domain-containing protein</fullName>
    </submittedName>
</protein>
<comment type="caution">
    <text evidence="1">The sequence shown here is derived from an EMBL/GenBank/DDBJ whole genome shotgun (WGS) entry which is preliminary data.</text>
</comment>
<organism evidence="1 2">
    <name type="scientific">Novosphingobium bradum</name>
    <dbReference type="NCBI Taxonomy" id="1737444"/>
    <lineage>
        <taxon>Bacteria</taxon>
        <taxon>Pseudomonadati</taxon>
        <taxon>Pseudomonadota</taxon>
        <taxon>Alphaproteobacteria</taxon>
        <taxon>Sphingomonadales</taxon>
        <taxon>Sphingomonadaceae</taxon>
        <taxon>Novosphingobium</taxon>
    </lineage>
</organism>